<dbReference type="EMBL" id="UOEU01000899">
    <property type="protein sequence ID" value="VAW42187.1"/>
    <property type="molecule type" value="Genomic_DNA"/>
</dbReference>
<evidence type="ECO:0000313" key="1">
    <source>
        <dbReference type="EMBL" id="VAW42187.1"/>
    </source>
</evidence>
<accession>A0A3B0VUN3</accession>
<organism evidence="1">
    <name type="scientific">hydrothermal vent metagenome</name>
    <dbReference type="NCBI Taxonomy" id="652676"/>
    <lineage>
        <taxon>unclassified sequences</taxon>
        <taxon>metagenomes</taxon>
        <taxon>ecological metagenomes</taxon>
    </lineage>
</organism>
<proteinExistence type="predicted"/>
<gene>
    <name evidence="1" type="ORF">MNBD_CHLOROFLEXI01-978</name>
</gene>
<dbReference type="AlphaFoldDB" id="A0A3B0VUN3"/>
<sequence>MQGYKDKKTNKGCNVRMDKVGYTLEQIGDEVVKFSCKGLVVTK</sequence>
<protein>
    <submittedName>
        <fullName evidence="1">Uncharacterized protein</fullName>
    </submittedName>
</protein>
<name>A0A3B0VUN3_9ZZZZ</name>
<reference evidence="1" key="1">
    <citation type="submission" date="2018-06" db="EMBL/GenBank/DDBJ databases">
        <authorList>
            <person name="Zhirakovskaya E."/>
        </authorList>
    </citation>
    <scope>NUCLEOTIDE SEQUENCE</scope>
</reference>